<feature type="transmembrane region" description="Helical" evidence="1">
    <location>
        <begin position="20"/>
        <end position="41"/>
    </location>
</feature>
<keyword evidence="1" id="KW-0472">Membrane</keyword>
<dbReference type="GO" id="GO:0016020">
    <property type="term" value="C:membrane"/>
    <property type="evidence" value="ECO:0007669"/>
    <property type="project" value="TreeGrafter"/>
</dbReference>
<feature type="transmembrane region" description="Helical" evidence="1">
    <location>
        <begin position="86"/>
        <end position="104"/>
    </location>
</feature>
<keyword evidence="1" id="KW-1133">Transmembrane helix</keyword>
<dbReference type="KEGG" id="osg:BST96_02575"/>
<dbReference type="AlphaFoldDB" id="A0A1X9N4M1"/>
<dbReference type="InterPro" id="IPR005804">
    <property type="entry name" value="FA_desaturase_dom"/>
</dbReference>
<dbReference type="OrthoDB" id="9796486at2"/>
<keyword evidence="1" id="KW-0812">Transmembrane</keyword>
<feature type="transmembrane region" description="Helical" evidence="1">
    <location>
        <begin position="48"/>
        <end position="66"/>
    </location>
</feature>
<dbReference type="EMBL" id="CP019343">
    <property type="protein sequence ID" value="ARN73088.1"/>
    <property type="molecule type" value="Genomic_DNA"/>
</dbReference>
<feature type="transmembrane region" description="Helical" evidence="1">
    <location>
        <begin position="160"/>
        <end position="181"/>
    </location>
</feature>
<feature type="transmembrane region" description="Helical" evidence="1">
    <location>
        <begin position="193"/>
        <end position="215"/>
    </location>
</feature>
<proteinExistence type="predicted"/>
<dbReference type="InterPro" id="IPR012171">
    <property type="entry name" value="Fatty_acid_desaturase"/>
</dbReference>
<dbReference type="STRING" id="716816.BST96_02575"/>
<dbReference type="PANTHER" id="PTHR19353:SF19">
    <property type="entry name" value="DELTA(5) FATTY ACID DESATURASE C-RELATED"/>
    <property type="match status" value="1"/>
</dbReference>
<dbReference type="GO" id="GO:0016717">
    <property type="term" value="F:oxidoreductase activity, acting on paired donors, with oxidation of a pair of donors resulting in the reduction of molecular oxygen to two molecules of water"/>
    <property type="evidence" value="ECO:0007669"/>
    <property type="project" value="TreeGrafter"/>
</dbReference>
<evidence type="ECO:0000256" key="1">
    <source>
        <dbReference type="SAM" id="Phobius"/>
    </source>
</evidence>
<dbReference type="GO" id="GO:0008610">
    <property type="term" value="P:lipid biosynthetic process"/>
    <property type="evidence" value="ECO:0007669"/>
    <property type="project" value="UniProtKB-ARBA"/>
</dbReference>
<evidence type="ECO:0000313" key="4">
    <source>
        <dbReference type="Proteomes" id="UP000193450"/>
    </source>
</evidence>
<evidence type="ECO:0000259" key="2">
    <source>
        <dbReference type="Pfam" id="PF00487"/>
    </source>
</evidence>
<organism evidence="3 4">
    <name type="scientific">Oceanicoccus sagamiensis</name>
    <dbReference type="NCBI Taxonomy" id="716816"/>
    <lineage>
        <taxon>Bacteria</taxon>
        <taxon>Pseudomonadati</taxon>
        <taxon>Pseudomonadota</taxon>
        <taxon>Gammaproteobacteria</taxon>
        <taxon>Cellvibrionales</taxon>
        <taxon>Spongiibacteraceae</taxon>
        <taxon>Oceanicoccus</taxon>
    </lineage>
</organism>
<dbReference type="Proteomes" id="UP000193450">
    <property type="component" value="Chromosome"/>
</dbReference>
<name>A0A1X9N4M1_9GAMM</name>
<keyword evidence="4" id="KW-1185">Reference proteome</keyword>
<dbReference type="PANTHER" id="PTHR19353">
    <property type="entry name" value="FATTY ACID DESATURASE 2"/>
    <property type="match status" value="1"/>
</dbReference>
<evidence type="ECO:0000313" key="3">
    <source>
        <dbReference type="EMBL" id="ARN73088.1"/>
    </source>
</evidence>
<dbReference type="Pfam" id="PF00487">
    <property type="entry name" value="FA_desaturase"/>
    <property type="match status" value="1"/>
</dbReference>
<dbReference type="RefSeq" id="WP_085757183.1">
    <property type="nucleotide sequence ID" value="NZ_CP019343.1"/>
</dbReference>
<gene>
    <name evidence="3" type="ORF">BST96_02575</name>
</gene>
<protein>
    <submittedName>
        <fullName evidence="3">Fatty acid desaturase</fullName>
    </submittedName>
</protein>
<sequence length="289" mass="33476">MTISEQTLRFNRLKQAPEMAWPTLGLFCLCMLGFAATYYLALTDAIPMWLGTLISGVLCFYCFTVAHDATHGAVSKNKAINNGLGHIAMFFFGGFASLDVARWIHMQHHRFTNDHDKDPDAYGHSIDLWFPLRWANFDFHYSRYFLNRAGPMRKRLMGSIYIKLSVVLTMIIVGVAFGYGYEILMLWFLPTRISSFLFVAMFVYLPHIPFAATAAEDEYKATNIRQGFEWLLTPVMMYQNYHLLHHLYPSAPFYRYIKLWEMNKEEHMSHQPIFVKAFSLDGVVSSKSK</sequence>
<accession>A0A1X9N4M1</accession>
<reference evidence="3 4" key="1">
    <citation type="submission" date="2016-11" db="EMBL/GenBank/DDBJ databases">
        <title>Trade-off between light-utilization and light-protection in marine flavobacteria.</title>
        <authorList>
            <person name="Kumagai Y."/>
        </authorList>
    </citation>
    <scope>NUCLEOTIDE SEQUENCE [LARGE SCALE GENOMIC DNA]</scope>
    <source>
        <strain evidence="3 4">NBRC 107125</strain>
    </source>
</reference>
<feature type="domain" description="Fatty acid desaturase" evidence="2">
    <location>
        <begin position="47"/>
        <end position="266"/>
    </location>
</feature>